<evidence type="ECO:0000256" key="1">
    <source>
        <dbReference type="SAM" id="MobiDB-lite"/>
    </source>
</evidence>
<comment type="caution">
    <text evidence="2">The sequence shown here is derived from an EMBL/GenBank/DDBJ whole genome shotgun (WGS) entry which is preliminary data.</text>
</comment>
<gene>
    <name evidence="2" type="ORF">F3Y22_tig00110831pilonHSYRG00371</name>
</gene>
<organism evidence="2 3">
    <name type="scientific">Hibiscus syriacus</name>
    <name type="common">Rose of Sharon</name>
    <dbReference type="NCBI Taxonomy" id="106335"/>
    <lineage>
        <taxon>Eukaryota</taxon>
        <taxon>Viridiplantae</taxon>
        <taxon>Streptophyta</taxon>
        <taxon>Embryophyta</taxon>
        <taxon>Tracheophyta</taxon>
        <taxon>Spermatophyta</taxon>
        <taxon>Magnoliopsida</taxon>
        <taxon>eudicotyledons</taxon>
        <taxon>Gunneridae</taxon>
        <taxon>Pentapetalae</taxon>
        <taxon>rosids</taxon>
        <taxon>malvids</taxon>
        <taxon>Malvales</taxon>
        <taxon>Malvaceae</taxon>
        <taxon>Malvoideae</taxon>
        <taxon>Hibiscus</taxon>
    </lineage>
</organism>
<evidence type="ECO:0000313" key="3">
    <source>
        <dbReference type="Proteomes" id="UP000436088"/>
    </source>
</evidence>
<dbReference type="PANTHER" id="PTHR31704">
    <property type="entry name" value="MYB/SANT-LIKE DNA-BINDING DOMAIN PROTEIN-RELATED"/>
    <property type="match status" value="1"/>
</dbReference>
<dbReference type="EMBL" id="VEPZ02001131">
    <property type="protein sequence ID" value="KAE8692659.1"/>
    <property type="molecule type" value="Genomic_DNA"/>
</dbReference>
<feature type="compositionally biased region" description="Basic and acidic residues" evidence="1">
    <location>
        <begin position="298"/>
        <end position="310"/>
    </location>
</feature>
<sequence>MVHPNGVPEHGSSLGIIPAGHGKQWETWARATALARASGVVCSWSRGTSCCSIIVLHVTTRRHWTSQTVCFLEDKRSSNVCAWSAQRRRGLTSSKLFTPNIQPIVCAARPPKKTLLCAASPPKKTLLCAASPFVVPHSIAVPPRCRPRSLFPLAVELVFLIRSMFPPRHRPSTTGRVLKERFGMELSQKQMKNTYDNLKAKYIGLVYLRNKTGNLYNPQTNTFTLTNEEWEEFRKGHPKVVSLKTTPLPFLELCATLFDGNSATGNCKWTSTQTTSGVGSSSCHHVQPLLLTNSSFIDSKDDDGTSHEPPSEPAPNTSVDPPPESSPTFDRPSKRAKTSKSSSDKTIVTFDDIAVDMQKALQHIVKNKDGPTSVECYEKLTFVTWTQ</sequence>
<dbReference type="PANTHER" id="PTHR31704:SF40">
    <property type="entry name" value="MYB_SANT-LIKE DOMAIN-CONTAINING PROTEIN"/>
    <property type="match status" value="1"/>
</dbReference>
<reference evidence="2" key="1">
    <citation type="submission" date="2019-09" db="EMBL/GenBank/DDBJ databases">
        <title>Draft genome information of white flower Hibiscus syriacus.</title>
        <authorList>
            <person name="Kim Y.-M."/>
        </authorList>
    </citation>
    <scope>NUCLEOTIDE SEQUENCE [LARGE SCALE GENOMIC DNA]</scope>
    <source>
        <strain evidence="2">YM2019G1</strain>
    </source>
</reference>
<keyword evidence="3" id="KW-1185">Reference proteome</keyword>
<dbReference type="Proteomes" id="UP000436088">
    <property type="component" value="Unassembled WGS sequence"/>
</dbReference>
<evidence type="ECO:0000313" key="2">
    <source>
        <dbReference type="EMBL" id="KAE8692659.1"/>
    </source>
</evidence>
<name>A0A6A2ZMX0_HIBSY</name>
<protein>
    <submittedName>
        <fullName evidence="2">Uncharacterized protein</fullName>
    </submittedName>
</protein>
<proteinExistence type="predicted"/>
<feature type="region of interest" description="Disordered" evidence="1">
    <location>
        <begin position="297"/>
        <end position="344"/>
    </location>
</feature>
<dbReference type="AlphaFoldDB" id="A0A6A2ZMX0"/>
<accession>A0A6A2ZMX0</accession>